<reference evidence="1 2" key="1">
    <citation type="journal article" date="2016" name="Int. J. Syst. Evol. Microbiol.">
        <title>Acidipila dinghuensis sp. nov., an acidobacterium isolated from forest soil.</title>
        <authorList>
            <person name="Jiang Y.W."/>
            <person name="Wang J."/>
            <person name="Chen M.H."/>
            <person name="Lv Y.Y."/>
            <person name="Qiu L.H."/>
        </authorList>
    </citation>
    <scope>NUCLEOTIDE SEQUENCE [LARGE SCALE GENOMIC DNA]</scope>
    <source>
        <strain evidence="1 2">DHOF10</strain>
    </source>
</reference>
<evidence type="ECO:0000313" key="2">
    <source>
        <dbReference type="Proteomes" id="UP000290253"/>
    </source>
</evidence>
<name>A0A4Q1SGZ4_9BACT</name>
<protein>
    <submittedName>
        <fullName evidence="1">Uncharacterized protein</fullName>
    </submittedName>
</protein>
<dbReference type="AlphaFoldDB" id="A0A4Q1SGZ4"/>
<dbReference type="EMBL" id="SDMK01000001">
    <property type="protein sequence ID" value="RXS96794.1"/>
    <property type="molecule type" value="Genomic_DNA"/>
</dbReference>
<comment type="caution">
    <text evidence="1">The sequence shown here is derived from an EMBL/GenBank/DDBJ whole genome shotgun (WGS) entry which is preliminary data.</text>
</comment>
<accession>A0A4Q1SGZ4</accession>
<sequence>MKRETLVGIAAGLLMTCSVPVMAQELGYWRASSKTAHDITGDIGIGETNLLINLSSYNIAQAKTLTPAEVSTVFDTDSAGTKRAHLYGMSIPATKKFLHKNTLCGSDDTKWMVTYVDGNMLQVAFFSGESAPAFTPDAMANATNLCGIYTYVR</sequence>
<evidence type="ECO:0000313" key="1">
    <source>
        <dbReference type="EMBL" id="RXS96794.1"/>
    </source>
</evidence>
<keyword evidence="2" id="KW-1185">Reference proteome</keyword>
<gene>
    <name evidence="1" type="ORF">ESZ00_02255</name>
</gene>
<dbReference type="OrthoDB" id="119764at2"/>
<dbReference type="Proteomes" id="UP000290253">
    <property type="component" value="Unassembled WGS sequence"/>
</dbReference>
<proteinExistence type="predicted"/>
<organism evidence="1 2">
    <name type="scientific">Silvibacterium dinghuense</name>
    <dbReference type="NCBI Taxonomy" id="1560006"/>
    <lineage>
        <taxon>Bacteria</taxon>
        <taxon>Pseudomonadati</taxon>
        <taxon>Acidobacteriota</taxon>
        <taxon>Terriglobia</taxon>
        <taxon>Terriglobales</taxon>
        <taxon>Acidobacteriaceae</taxon>
        <taxon>Silvibacterium</taxon>
    </lineage>
</organism>